<evidence type="ECO:0000256" key="3">
    <source>
        <dbReference type="ARBA" id="ARBA00022771"/>
    </source>
</evidence>
<dbReference type="InterPro" id="IPR019787">
    <property type="entry name" value="Znf_PHD-finger"/>
</dbReference>
<reference evidence="10" key="1">
    <citation type="submission" date="2018-06" db="EMBL/GenBank/DDBJ databases">
        <authorList>
            <person name="Guldener U."/>
        </authorList>
    </citation>
    <scope>NUCLEOTIDE SEQUENCE [LARGE SCALE GENOMIC DNA]</scope>
    <source>
        <strain evidence="10">UTAD17</strain>
    </source>
</reference>
<feature type="domain" description="PHD-type" evidence="8">
    <location>
        <begin position="7"/>
        <end position="57"/>
    </location>
</feature>
<dbReference type="VEuPathDB" id="FungiDB:SCODWIG_02999"/>
<dbReference type="OrthoDB" id="436852at2759"/>
<dbReference type="Gene3D" id="3.30.40.10">
    <property type="entry name" value="Zinc/RING finger domain, C3HC4 (zinc finger)"/>
    <property type="match status" value="1"/>
</dbReference>
<dbReference type="Proteomes" id="UP000262825">
    <property type="component" value="Unassembled WGS sequence"/>
</dbReference>
<dbReference type="InterPro" id="IPR037869">
    <property type="entry name" value="Spp1/CFP1"/>
</dbReference>
<dbReference type="InterPro" id="IPR001965">
    <property type="entry name" value="Znf_PHD"/>
</dbReference>
<dbReference type="AlphaFoldDB" id="A0A376B969"/>
<keyword evidence="3 6" id="KW-0863">Zinc-finger</keyword>
<evidence type="ECO:0000313" key="9">
    <source>
        <dbReference type="EMBL" id="SSD61238.1"/>
    </source>
</evidence>
<evidence type="ECO:0000256" key="7">
    <source>
        <dbReference type="SAM" id="MobiDB-lite"/>
    </source>
</evidence>
<dbReference type="GO" id="GO:0008270">
    <property type="term" value="F:zinc ion binding"/>
    <property type="evidence" value="ECO:0007669"/>
    <property type="project" value="UniProtKB-KW"/>
</dbReference>
<accession>A0A376B969</accession>
<evidence type="ECO:0000256" key="6">
    <source>
        <dbReference type="PROSITE-ProRule" id="PRU00146"/>
    </source>
</evidence>
<protein>
    <recommendedName>
        <fullName evidence="8">PHD-type domain-containing protein</fullName>
    </recommendedName>
</protein>
<dbReference type="GO" id="GO:0045893">
    <property type="term" value="P:positive regulation of DNA-templated transcription"/>
    <property type="evidence" value="ECO:0007669"/>
    <property type="project" value="TreeGrafter"/>
</dbReference>
<evidence type="ECO:0000313" key="10">
    <source>
        <dbReference type="Proteomes" id="UP000262825"/>
    </source>
</evidence>
<gene>
    <name evidence="9" type="ORF">SCODWIG_02999</name>
</gene>
<evidence type="ECO:0000259" key="8">
    <source>
        <dbReference type="PROSITE" id="PS50016"/>
    </source>
</evidence>
<keyword evidence="10" id="KW-1185">Reference proteome</keyword>
<dbReference type="InterPro" id="IPR019786">
    <property type="entry name" value="Zinc_finger_PHD-type_CS"/>
</dbReference>
<keyword evidence="5" id="KW-0539">Nucleus</keyword>
<proteinExistence type="predicted"/>
<dbReference type="GO" id="GO:0048188">
    <property type="term" value="C:Set1C/COMPASS complex"/>
    <property type="evidence" value="ECO:0007669"/>
    <property type="project" value="InterPro"/>
</dbReference>
<evidence type="ECO:0000256" key="4">
    <source>
        <dbReference type="ARBA" id="ARBA00022833"/>
    </source>
</evidence>
<dbReference type="PROSITE" id="PS50016">
    <property type="entry name" value="ZF_PHD_2"/>
    <property type="match status" value="1"/>
</dbReference>
<evidence type="ECO:0000256" key="1">
    <source>
        <dbReference type="ARBA" id="ARBA00004123"/>
    </source>
</evidence>
<sequence length="302" mass="35196">MVNSDRQVYCICKKPDNGQLMVGCDGCDDWFHFKCLKITPNYKNLVYSFYCPDCENKLNKKTIWKRKCRLPNCFQPIATNDTEINGQNSKYCCEEHGIQYISSLIDRLENSVNVKVNGRIIGDNDLFVLNNIKDVQESTLERSHAHKETEVVTEISENGQIEERIAICNLQDNLDTAVKNKKNLERYIEWIKTVTQELDREEKEQQHISERESSSDSVTGKKNKTSNKKRRGNSNINNSDSGRKLICGYDRNLTFDKTKSCLLRNCSKHDDWIDTLMQNYENQIDKFQSDIKQYNYLRGLES</sequence>
<feature type="region of interest" description="Disordered" evidence="7">
    <location>
        <begin position="201"/>
        <end position="237"/>
    </location>
</feature>
<evidence type="ECO:0000256" key="5">
    <source>
        <dbReference type="ARBA" id="ARBA00023242"/>
    </source>
</evidence>
<organism evidence="9 10">
    <name type="scientific">Saccharomycodes ludwigii</name>
    <dbReference type="NCBI Taxonomy" id="36035"/>
    <lineage>
        <taxon>Eukaryota</taxon>
        <taxon>Fungi</taxon>
        <taxon>Dikarya</taxon>
        <taxon>Ascomycota</taxon>
        <taxon>Saccharomycotina</taxon>
        <taxon>Saccharomycetes</taxon>
        <taxon>Saccharomycodales</taxon>
        <taxon>Saccharomycodaceae</taxon>
        <taxon>Saccharomycodes</taxon>
    </lineage>
</organism>
<dbReference type="PANTHER" id="PTHR46174">
    <property type="entry name" value="CXXC-TYPE ZINC FINGER PROTEIN 1"/>
    <property type="match status" value="1"/>
</dbReference>
<feature type="compositionally biased region" description="Basic and acidic residues" evidence="7">
    <location>
        <begin position="201"/>
        <end position="214"/>
    </location>
</feature>
<comment type="subcellular location">
    <subcellularLocation>
        <location evidence="1">Nucleus</location>
    </subcellularLocation>
</comment>
<dbReference type="InterPro" id="IPR013083">
    <property type="entry name" value="Znf_RING/FYVE/PHD"/>
</dbReference>
<keyword evidence="2" id="KW-0479">Metal-binding</keyword>
<feature type="compositionally biased region" description="Basic residues" evidence="7">
    <location>
        <begin position="221"/>
        <end position="232"/>
    </location>
</feature>
<dbReference type="PROSITE" id="PS01359">
    <property type="entry name" value="ZF_PHD_1"/>
    <property type="match status" value="1"/>
</dbReference>
<dbReference type="InterPro" id="IPR011011">
    <property type="entry name" value="Znf_FYVE_PHD"/>
</dbReference>
<dbReference type="PANTHER" id="PTHR46174:SF1">
    <property type="entry name" value="CXXC-TYPE ZINC FINGER PROTEIN 1"/>
    <property type="match status" value="1"/>
</dbReference>
<evidence type="ECO:0000256" key="2">
    <source>
        <dbReference type="ARBA" id="ARBA00022723"/>
    </source>
</evidence>
<dbReference type="EMBL" id="UFAJ01000618">
    <property type="protein sequence ID" value="SSD61238.1"/>
    <property type="molecule type" value="Genomic_DNA"/>
</dbReference>
<dbReference type="Pfam" id="PF00628">
    <property type="entry name" value="PHD"/>
    <property type="match status" value="1"/>
</dbReference>
<name>A0A376B969_9ASCO</name>
<dbReference type="SUPFAM" id="SSF57903">
    <property type="entry name" value="FYVE/PHD zinc finger"/>
    <property type="match status" value="1"/>
</dbReference>
<keyword evidence="4" id="KW-0862">Zinc</keyword>
<dbReference type="SMART" id="SM00249">
    <property type="entry name" value="PHD"/>
    <property type="match status" value="1"/>
</dbReference>